<organism evidence="2 3">
    <name type="scientific">Acorus calamus</name>
    <name type="common">Sweet flag</name>
    <dbReference type="NCBI Taxonomy" id="4465"/>
    <lineage>
        <taxon>Eukaryota</taxon>
        <taxon>Viridiplantae</taxon>
        <taxon>Streptophyta</taxon>
        <taxon>Embryophyta</taxon>
        <taxon>Tracheophyta</taxon>
        <taxon>Spermatophyta</taxon>
        <taxon>Magnoliopsida</taxon>
        <taxon>Liliopsida</taxon>
        <taxon>Acoraceae</taxon>
        <taxon>Acorus</taxon>
    </lineage>
</organism>
<dbReference type="Proteomes" id="UP001180020">
    <property type="component" value="Unassembled WGS sequence"/>
</dbReference>
<comment type="caution">
    <text evidence="2">The sequence shown here is derived from an EMBL/GenBank/DDBJ whole genome shotgun (WGS) entry which is preliminary data.</text>
</comment>
<proteinExistence type="predicted"/>
<gene>
    <name evidence="2" type="ORF">QJS10_CPB12g00802</name>
</gene>
<accession>A0AAV9DP05</accession>
<evidence type="ECO:0000256" key="1">
    <source>
        <dbReference type="SAM" id="MobiDB-lite"/>
    </source>
</evidence>
<evidence type="ECO:0000313" key="3">
    <source>
        <dbReference type="Proteomes" id="UP001180020"/>
    </source>
</evidence>
<sequence length="103" mass="11676">MAVVHHDMAVERNASFDAEISRSEVYVRAHTKKDKTLQIPNVIDQCSEKRPMQQSHMRPHRRFGKLTEPTSPESANMRIRPAYAGQCCTCARVRGSTGSEILH</sequence>
<dbReference type="EMBL" id="JAUJYO010000012">
    <property type="protein sequence ID" value="KAK1302938.1"/>
    <property type="molecule type" value="Genomic_DNA"/>
</dbReference>
<evidence type="ECO:0000313" key="2">
    <source>
        <dbReference type="EMBL" id="KAK1302938.1"/>
    </source>
</evidence>
<name>A0AAV9DP05_ACOCL</name>
<reference evidence="2" key="1">
    <citation type="journal article" date="2023" name="Nat. Commun.">
        <title>Diploid and tetraploid genomes of Acorus and the evolution of monocots.</title>
        <authorList>
            <person name="Ma L."/>
            <person name="Liu K.W."/>
            <person name="Li Z."/>
            <person name="Hsiao Y.Y."/>
            <person name="Qi Y."/>
            <person name="Fu T."/>
            <person name="Tang G.D."/>
            <person name="Zhang D."/>
            <person name="Sun W.H."/>
            <person name="Liu D.K."/>
            <person name="Li Y."/>
            <person name="Chen G.Z."/>
            <person name="Liu X.D."/>
            <person name="Liao X.Y."/>
            <person name="Jiang Y.T."/>
            <person name="Yu X."/>
            <person name="Hao Y."/>
            <person name="Huang J."/>
            <person name="Zhao X.W."/>
            <person name="Ke S."/>
            <person name="Chen Y.Y."/>
            <person name="Wu W.L."/>
            <person name="Hsu J.L."/>
            <person name="Lin Y.F."/>
            <person name="Huang M.D."/>
            <person name="Li C.Y."/>
            <person name="Huang L."/>
            <person name="Wang Z.W."/>
            <person name="Zhao X."/>
            <person name="Zhong W.Y."/>
            <person name="Peng D.H."/>
            <person name="Ahmad S."/>
            <person name="Lan S."/>
            <person name="Zhang J.S."/>
            <person name="Tsai W.C."/>
            <person name="Van de Peer Y."/>
            <person name="Liu Z.J."/>
        </authorList>
    </citation>
    <scope>NUCLEOTIDE SEQUENCE</scope>
    <source>
        <strain evidence="2">CP</strain>
    </source>
</reference>
<reference evidence="2" key="2">
    <citation type="submission" date="2023-06" db="EMBL/GenBank/DDBJ databases">
        <authorList>
            <person name="Ma L."/>
            <person name="Liu K.-W."/>
            <person name="Li Z."/>
            <person name="Hsiao Y.-Y."/>
            <person name="Qi Y."/>
            <person name="Fu T."/>
            <person name="Tang G."/>
            <person name="Zhang D."/>
            <person name="Sun W.-H."/>
            <person name="Liu D.-K."/>
            <person name="Li Y."/>
            <person name="Chen G.-Z."/>
            <person name="Liu X.-D."/>
            <person name="Liao X.-Y."/>
            <person name="Jiang Y.-T."/>
            <person name="Yu X."/>
            <person name="Hao Y."/>
            <person name="Huang J."/>
            <person name="Zhao X.-W."/>
            <person name="Ke S."/>
            <person name="Chen Y.-Y."/>
            <person name="Wu W.-L."/>
            <person name="Hsu J.-L."/>
            <person name="Lin Y.-F."/>
            <person name="Huang M.-D."/>
            <person name="Li C.-Y."/>
            <person name="Huang L."/>
            <person name="Wang Z.-W."/>
            <person name="Zhao X."/>
            <person name="Zhong W.-Y."/>
            <person name="Peng D.-H."/>
            <person name="Ahmad S."/>
            <person name="Lan S."/>
            <person name="Zhang J.-S."/>
            <person name="Tsai W.-C."/>
            <person name="Van De Peer Y."/>
            <person name="Liu Z.-J."/>
        </authorList>
    </citation>
    <scope>NUCLEOTIDE SEQUENCE</scope>
    <source>
        <strain evidence="2">CP</strain>
        <tissue evidence="2">Leaves</tissue>
    </source>
</reference>
<keyword evidence="3" id="KW-1185">Reference proteome</keyword>
<protein>
    <submittedName>
        <fullName evidence="2">Uncharacterized protein</fullName>
    </submittedName>
</protein>
<dbReference type="AlphaFoldDB" id="A0AAV9DP05"/>
<feature type="region of interest" description="Disordered" evidence="1">
    <location>
        <begin position="48"/>
        <end position="75"/>
    </location>
</feature>